<accession>A0ABD1JJ70</accession>
<dbReference type="InterPro" id="IPR029526">
    <property type="entry name" value="PGBD"/>
</dbReference>
<proteinExistence type="predicted"/>
<reference evidence="2 3" key="1">
    <citation type="submission" date="2024-09" db="EMBL/GenBank/DDBJ databases">
        <title>A chromosome-level genome assembly of Gray's grenadier anchovy, Coilia grayii.</title>
        <authorList>
            <person name="Fu Z."/>
        </authorList>
    </citation>
    <scope>NUCLEOTIDE SEQUENCE [LARGE SCALE GENOMIC DNA]</scope>
    <source>
        <strain evidence="2">G4</strain>
        <tissue evidence="2">Muscle</tissue>
    </source>
</reference>
<name>A0ABD1JJ70_9TELE</name>
<dbReference type="Proteomes" id="UP001591681">
    <property type="component" value="Unassembled WGS sequence"/>
</dbReference>
<dbReference type="PANTHER" id="PTHR46599:SF6">
    <property type="entry name" value="DUAL SPECIFICITY PHOSPHATASE 26"/>
    <property type="match status" value="1"/>
</dbReference>
<gene>
    <name evidence="2" type="ORF">ACEWY4_018252</name>
</gene>
<organism evidence="2 3">
    <name type="scientific">Coilia grayii</name>
    <name type="common">Gray's grenadier anchovy</name>
    <dbReference type="NCBI Taxonomy" id="363190"/>
    <lineage>
        <taxon>Eukaryota</taxon>
        <taxon>Metazoa</taxon>
        <taxon>Chordata</taxon>
        <taxon>Craniata</taxon>
        <taxon>Vertebrata</taxon>
        <taxon>Euteleostomi</taxon>
        <taxon>Actinopterygii</taxon>
        <taxon>Neopterygii</taxon>
        <taxon>Teleostei</taxon>
        <taxon>Clupei</taxon>
        <taxon>Clupeiformes</taxon>
        <taxon>Clupeoidei</taxon>
        <taxon>Engraulidae</taxon>
        <taxon>Coilinae</taxon>
        <taxon>Coilia</taxon>
    </lineage>
</organism>
<protein>
    <recommendedName>
        <fullName evidence="1">PiggyBac transposable element-derived protein domain-containing protein</fullName>
    </recommendedName>
</protein>
<sequence length="211" mass="24699">MEGRRVAAGRGRVWKNITKDELMAFIGLIILAGSEKNWDMAIRELFGSRLHNPMYKATMSIRRFEDIRRFLRFDDKRTRATRLETDHSAAFRYIWDLFLVNCRQRFIPSDCVTVDEQLVPFRGRTKFMQYMNSKPAKYGIKMFWVCDAKTPYAIDGIVYTGRQPGEAVIKNLGFNIVNAPGIPGSYYSTVKYTYRTSETQERNQSWCKDKE</sequence>
<keyword evidence="3" id="KW-1185">Reference proteome</keyword>
<evidence type="ECO:0000259" key="1">
    <source>
        <dbReference type="Pfam" id="PF13843"/>
    </source>
</evidence>
<dbReference type="EMBL" id="JBHFQA010000015">
    <property type="protein sequence ID" value="KAL2087193.1"/>
    <property type="molecule type" value="Genomic_DNA"/>
</dbReference>
<dbReference type="AlphaFoldDB" id="A0ABD1JJ70"/>
<feature type="domain" description="PiggyBac transposable element-derived protein" evidence="1">
    <location>
        <begin position="12"/>
        <end position="164"/>
    </location>
</feature>
<comment type="caution">
    <text evidence="2">The sequence shown here is derived from an EMBL/GenBank/DDBJ whole genome shotgun (WGS) entry which is preliminary data.</text>
</comment>
<evidence type="ECO:0000313" key="3">
    <source>
        <dbReference type="Proteomes" id="UP001591681"/>
    </source>
</evidence>
<evidence type="ECO:0000313" key="2">
    <source>
        <dbReference type="EMBL" id="KAL2087193.1"/>
    </source>
</evidence>
<dbReference type="Pfam" id="PF13843">
    <property type="entry name" value="DDE_Tnp_1_7"/>
    <property type="match status" value="1"/>
</dbReference>
<dbReference type="PANTHER" id="PTHR46599">
    <property type="entry name" value="PIGGYBAC TRANSPOSABLE ELEMENT-DERIVED PROTEIN 4"/>
    <property type="match status" value="1"/>
</dbReference>